<dbReference type="PANTHER" id="PTHR46229">
    <property type="entry name" value="BOLA TRANSCRIPTION REGULATOR"/>
    <property type="match status" value="1"/>
</dbReference>
<dbReference type="Gene3D" id="3.30.300.90">
    <property type="entry name" value="BolA-like"/>
    <property type="match status" value="1"/>
</dbReference>
<dbReference type="RefSeq" id="WP_237446020.1">
    <property type="nucleotide sequence ID" value="NZ_CAKLPX010000007.1"/>
</dbReference>
<sequence length="80" mass="8687">MQAQEIQQLLEQQLAGTQATVNVNGSHIDITIVGDIFEGVSRVKKQQLVYGAINEHIASGAIHAVDFIKAFTPEQWAAKA</sequence>
<protein>
    <submittedName>
        <fullName evidence="3">Acid stress protein IbaG</fullName>
    </submittedName>
</protein>
<dbReference type="Proteomes" id="UP000838100">
    <property type="component" value="Unassembled WGS sequence"/>
</dbReference>
<proteinExistence type="inferred from homology"/>
<organism evidence="3 4">
    <name type="scientific">Sinobacterium norvegicum</name>
    <dbReference type="NCBI Taxonomy" id="1641715"/>
    <lineage>
        <taxon>Bacteria</taxon>
        <taxon>Pseudomonadati</taxon>
        <taxon>Pseudomonadota</taxon>
        <taxon>Gammaproteobacteria</taxon>
        <taxon>Cellvibrionales</taxon>
        <taxon>Spongiibacteraceae</taxon>
        <taxon>Sinobacterium</taxon>
    </lineage>
</organism>
<dbReference type="InterPro" id="IPR002634">
    <property type="entry name" value="BolA"/>
</dbReference>
<evidence type="ECO:0000256" key="1">
    <source>
        <dbReference type="ARBA" id="ARBA00005578"/>
    </source>
</evidence>
<dbReference type="Pfam" id="PF01722">
    <property type="entry name" value="BolA"/>
    <property type="match status" value="1"/>
</dbReference>
<accession>A0ABM9AJC6</accession>
<comment type="caution">
    <text evidence="3">The sequence shown here is derived from an EMBL/GenBank/DDBJ whole genome shotgun (WGS) entry which is preliminary data.</text>
</comment>
<dbReference type="InterPro" id="IPR036065">
    <property type="entry name" value="BolA-like_sf"/>
</dbReference>
<keyword evidence="4" id="KW-1185">Reference proteome</keyword>
<comment type="similarity">
    <text evidence="1 2">Belongs to the BolA/IbaG family.</text>
</comment>
<dbReference type="PIRSF" id="PIRSF003113">
    <property type="entry name" value="BolA"/>
    <property type="match status" value="1"/>
</dbReference>
<reference evidence="3" key="1">
    <citation type="submission" date="2021-12" db="EMBL/GenBank/DDBJ databases">
        <authorList>
            <person name="Rodrigo-Torres L."/>
            <person name="Arahal R. D."/>
            <person name="Lucena T."/>
        </authorList>
    </citation>
    <scope>NUCLEOTIDE SEQUENCE</scope>
    <source>
        <strain evidence="3">CECT 8267</strain>
    </source>
</reference>
<evidence type="ECO:0000313" key="3">
    <source>
        <dbReference type="EMBL" id="CAH0993338.1"/>
    </source>
</evidence>
<evidence type="ECO:0000313" key="4">
    <source>
        <dbReference type="Proteomes" id="UP000838100"/>
    </source>
</evidence>
<name>A0ABM9AJC6_9GAMM</name>
<evidence type="ECO:0000256" key="2">
    <source>
        <dbReference type="RuleBase" id="RU003860"/>
    </source>
</evidence>
<dbReference type="SUPFAM" id="SSF82657">
    <property type="entry name" value="BolA-like"/>
    <property type="match status" value="1"/>
</dbReference>
<dbReference type="EMBL" id="CAKLPX010000007">
    <property type="protein sequence ID" value="CAH0993338.1"/>
    <property type="molecule type" value="Genomic_DNA"/>
</dbReference>
<dbReference type="InterPro" id="IPR050961">
    <property type="entry name" value="BolA/IbaG_stress_morph_reg"/>
</dbReference>
<gene>
    <name evidence="3" type="primary">ibaG</name>
    <name evidence="3" type="ORF">SIN8267_03486</name>
</gene>
<dbReference type="PANTHER" id="PTHR46229:SF4">
    <property type="entry name" value="ACID STRESS PROTEIN IBAG"/>
    <property type="match status" value="1"/>
</dbReference>